<organism evidence="1 2">
    <name type="scientific">Enterobacter quasihormaechei</name>
    <dbReference type="NCBI Taxonomy" id="2529382"/>
    <lineage>
        <taxon>Bacteria</taxon>
        <taxon>Pseudomonadati</taxon>
        <taxon>Pseudomonadota</taxon>
        <taxon>Gammaproteobacteria</taxon>
        <taxon>Enterobacterales</taxon>
        <taxon>Enterobacteriaceae</taxon>
        <taxon>Enterobacter</taxon>
    </lineage>
</organism>
<dbReference type="RefSeq" id="WP_131636497.1">
    <property type="nucleotide sequence ID" value="NZ_SJON01000003.1"/>
</dbReference>
<comment type="caution">
    <text evidence="1">The sequence shown here is derived from an EMBL/GenBank/DDBJ whole genome shotgun (WGS) entry which is preliminary data.</text>
</comment>
<reference evidence="1 2" key="1">
    <citation type="submission" date="2019-02" db="EMBL/GenBank/DDBJ databases">
        <title>The draft genome of Enterobacter spp. strains.</title>
        <authorList>
            <person name="Wang C."/>
            <person name="Feng Y."/>
            <person name="Zong Z."/>
        </authorList>
    </citation>
    <scope>NUCLEOTIDE SEQUENCE [LARGE SCALE GENOMIC DNA]</scope>
    <source>
        <strain evidence="1 2">WCHEQ120003</strain>
    </source>
</reference>
<dbReference type="AlphaFoldDB" id="A0AAE8QY45"/>
<name>A0AAE8QY45_9ENTR</name>
<dbReference type="GeneID" id="92384269"/>
<protein>
    <submittedName>
        <fullName evidence="1">XRE family transcriptional regulator</fullName>
    </submittedName>
</protein>
<proteinExistence type="predicted"/>
<gene>
    <name evidence="1" type="ORF">E0L16_05670</name>
</gene>
<dbReference type="Proteomes" id="UP000291623">
    <property type="component" value="Unassembled WGS sequence"/>
</dbReference>
<dbReference type="EMBL" id="SJON01000003">
    <property type="protein sequence ID" value="TCB88402.1"/>
    <property type="molecule type" value="Genomic_DNA"/>
</dbReference>
<sequence>MEIKLHANATTTPRIRRYLQQSDKSDRELATELGISVTTVRRWRNRDQVSDNHTTPKVIHKALRQEQASLINALRDISGAPLDELLLLVNDGLGIAVSRATLNRYLKPASVKQKGALLQGKKALKAGIMPQKLLLHHQPLSLHMDDGGEQHLLWAREPVSGWCYARLYAGVSPQLLTHWANEVLEACPADIQSVETFGLAVTLPVHSVSVKAHPQQIRAVLVALPLRDIIPRVNKEPMGELLIQLCDFYNRGKAQKKLGERTPQAFLEALRRND</sequence>
<accession>A0AAE8QY45</accession>
<evidence type="ECO:0000313" key="2">
    <source>
        <dbReference type="Proteomes" id="UP000291623"/>
    </source>
</evidence>
<evidence type="ECO:0000313" key="1">
    <source>
        <dbReference type="EMBL" id="TCB88402.1"/>
    </source>
</evidence>